<feature type="compositionally biased region" description="Basic and acidic residues" evidence="1">
    <location>
        <begin position="365"/>
        <end position="381"/>
    </location>
</feature>
<organism evidence="2">
    <name type="scientific">Guillardia theta</name>
    <name type="common">Cryptophyte</name>
    <name type="synonym">Cryptomonas phi</name>
    <dbReference type="NCBI Taxonomy" id="55529"/>
    <lineage>
        <taxon>Eukaryota</taxon>
        <taxon>Cryptophyceae</taxon>
        <taxon>Pyrenomonadales</taxon>
        <taxon>Geminigeraceae</taxon>
        <taxon>Guillardia</taxon>
    </lineage>
</organism>
<evidence type="ECO:0000313" key="2">
    <source>
        <dbReference type="EMBL" id="CAE2270435.1"/>
    </source>
</evidence>
<gene>
    <name evidence="2" type="ORF">GTHE00462_LOCUS6859</name>
</gene>
<dbReference type="AlphaFoldDB" id="A0A7S4N7Z5"/>
<sequence length="698" mass="77638">MPVTEEDLAQEGRALIDQGDYSQARSSLLVAISLFPDSARINYDFWKACCLARDDARANSLLGDICQKEDMLSQFCELILVDLRQFAAGNKDAGNFVRSGILIPSKTDVEAPLEKCLSLLFDGKEEADDGSTWNILLSLGKLTDNSTALWWRACEFTFELDTRARGEMMGEDPFSTFCTEWSKLLAVECVGKVMKGEVLKEEELVKVQPYIERSVLHHFGLGDWVAIRSLMESFVGCCPPEALKNFPLRNAPAPRAATGGPGKHPNQHLASSRLVSSSITNAVCQSLSSKSGLGDLHPVVGYLCLLGSYLVDLLRYSLFCRYGSEDTVSLNATCSSVSEAQEVADNSHEGASVLSGWFYLTPGETPRESADKEKEGVHDSAEPSALGKRGRAGAEEGFTSAVTTAGANGWRKDIQMSLSRQLKTLSSIWEAFMDPAIQNLASDHVKMQSQWGVAFSQLNDVMMHIAWHRNDKKDVEDRLTKMCAFSSLSPIEKARTKLQKMVFTESSSSMKLEGSLSDSLREILQETVSSGHANKLQWYENEDYNDIFTVHGIKDRYTFQHFPLTWSEILLHAIICCEQQVVPKSLAAEYLLLLAQVRWPRLAEMAERFLQADMVDVHSLASKETLTLVYNVELLELLFNVLTREKARGSNEKKIANTRQLLEKQMSGLGKESAGTFTVSTMLEKLLALNGRREVREE</sequence>
<accession>A0A7S4N7Z5</accession>
<proteinExistence type="predicted"/>
<protein>
    <submittedName>
        <fullName evidence="2">Uncharacterized protein</fullName>
    </submittedName>
</protein>
<evidence type="ECO:0000256" key="1">
    <source>
        <dbReference type="SAM" id="MobiDB-lite"/>
    </source>
</evidence>
<name>A0A7S4N7Z5_GUITH</name>
<feature type="region of interest" description="Disordered" evidence="1">
    <location>
        <begin position="365"/>
        <end position="394"/>
    </location>
</feature>
<reference evidence="2" key="1">
    <citation type="submission" date="2021-01" db="EMBL/GenBank/DDBJ databases">
        <authorList>
            <person name="Corre E."/>
            <person name="Pelletier E."/>
            <person name="Niang G."/>
            <person name="Scheremetjew M."/>
            <person name="Finn R."/>
            <person name="Kale V."/>
            <person name="Holt S."/>
            <person name="Cochrane G."/>
            <person name="Meng A."/>
            <person name="Brown T."/>
            <person name="Cohen L."/>
        </authorList>
    </citation>
    <scope>NUCLEOTIDE SEQUENCE</scope>
    <source>
        <strain evidence="2">CCMP 2712</strain>
    </source>
</reference>
<dbReference type="EMBL" id="HBKN01008741">
    <property type="protein sequence ID" value="CAE2270435.1"/>
    <property type="molecule type" value="Transcribed_RNA"/>
</dbReference>